<feature type="transmembrane region" description="Helical" evidence="1">
    <location>
        <begin position="47"/>
        <end position="67"/>
    </location>
</feature>
<evidence type="ECO:0000259" key="2">
    <source>
        <dbReference type="PROSITE" id="PS50887"/>
    </source>
</evidence>
<sequence>MSTTSEASMLRKRRAVEGANFVSRGSGLLATMLFLAGWFGMPAPVEPQLIVGCLAGIAVMAIGNVLALINFRRPDGPRYAVLSACQVAGDTLVMSGIVVWFQVYGDLTTWPGLIVPIVVGALRHRLRGALIAWAATSTVFAVTVIALGDQAVRAEDLPFAVAIHLFVALLSGTQSAAYARQVKELDATRKALQHQATHDGLTGLPNRARIAEYADGQAGREMTVLLLDLNGFKQVNDLRGHATGDGVLREAGNRLRACLRAGDMAGRLGGDEFVVLLPDTGPAEAAELSARLRAEIGRPVRVDGHEISVGVSIGAAHRPAGAATGLAELTAEADVAMYQDKTADLPRPSGRNGVYDPVR</sequence>
<proteinExistence type="predicted"/>
<dbReference type="InterPro" id="IPR000160">
    <property type="entry name" value="GGDEF_dom"/>
</dbReference>
<gene>
    <name evidence="3" type="ORF">BJ971_005070</name>
</gene>
<dbReference type="CDD" id="cd01949">
    <property type="entry name" value="GGDEF"/>
    <property type="match status" value="1"/>
</dbReference>
<accession>A0A7W7I169</accession>
<dbReference type="InterPro" id="IPR052163">
    <property type="entry name" value="DGC-Regulatory_Protein"/>
</dbReference>
<keyword evidence="1" id="KW-1133">Transmembrane helix</keyword>
<evidence type="ECO:0000313" key="4">
    <source>
        <dbReference type="Proteomes" id="UP000578112"/>
    </source>
</evidence>
<feature type="transmembrane region" description="Helical" evidence="1">
    <location>
        <begin position="21"/>
        <end position="41"/>
    </location>
</feature>
<dbReference type="AlphaFoldDB" id="A0A7W7I169"/>
<dbReference type="PANTHER" id="PTHR46663:SF2">
    <property type="entry name" value="GGDEF DOMAIN-CONTAINING PROTEIN"/>
    <property type="match status" value="1"/>
</dbReference>
<keyword evidence="1" id="KW-0812">Transmembrane</keyword>
<keyword evidence="4" id="KW-1185">Reference proteome</keyword>
<dbReference type="Pfam" id="PF00990">
    <property type="entry name" value="GGDEF"/>
    <property type="match status" value="1"/>
</dbReference>
<dbReference type="InterPro" id="IPR029787">
    <property type="entry name" value="Nucleotide_cyclase"/>
</dbReference>
<feature type="transmembrane region" description="Helical" evidence="1">
    <location>
        <begin position="79"/>
        <end position="101"/>
    </location>
</feature>
<dbReference type="SMART" id="SM00267">
    <property type="entry name" value="GGDEF"/>
    <property type="match status" value="1"/>
</dbReference>
<dbReference type="PROSITE" id="PS50887">
    <property type="entry name" value="GGDEF"/>
    <property type="match status" value="1"/>
</dbReference>
<dbReference type="PANTHER" id="PTHR46663">
    <property type="entry name" value="DIGUANYLATE CYCLASE DGCT-RELATED"/>
    <property type="match status" value="1"/>
</dbReference>
<comment type="caution">
    <text evidence="3">The sequence shown here is derived from an EMBL/GenBank/DDBJ whole genome shotgun (WGS) entry which is preliminary data.</text>
</comment>
<dbReference type="EMBL" id="JACHNH010000001">
    <property type="protein sequence ID" value="MBB4764514.1"/>
    <property type="molecule type" value="Genomic_DNA"/>
</dbReference>
<name>A0A7W7I169_9ACTN</name>
<dbReference type="NCBIfam" id="TIGR00254">
    <property type="entry name" value="GGDEF"/>
    <property type="match status" value="1"/>
</dbReference>
<feature type="domain" description="GGDEF" evidence="2">
    <location>
        <begin position="220"/>
        <end position="359"/>
    </location>
</feature>
<dbReference type="Gene3D" id="3.30.70.270">
    <property type="match status" value="1"/>
</dbReference>
<evidence type="ECO:0000256" key="1">
    <source>
        <dbReference type="SAM" id="Phobius"/>
    </source>
</evidence>
<feature type="transmembrane region" description="Helical" evidence="1">
    <location>
        <begin position="130"/>
        <end position="147"/>
    </location>
</feature>
<dbReference type="InterPro" id="IPR043128">
    <property type="entry name" value="Rev_trsase/Diguanyl_cyclase"/>
</dbReference>
<feature type="transmembrane region" description="Helical" evidence="1">
    <location>
        <begin position="159"/>
        <end position="179"/>
    </location>
</feature>
<dbReference type="RefSeq" id="WP_184995697.1">
    <property type="nucleotide sequence ID" value="NZ_BOMK01000003.1"/>
</dbReference>
<organism evidence="3 4">
    <name type="scientific">Actinoplanes digitatis</name>
    <dbReference type="NCBI Taxonomy" id="1868"/>
    <lineage>
        <taxon>Bacteria</taxon>
        <taxon>Bacillati</taxon>
        <taxon>Actinomycetota</taxon>
        <taxon>Actinomycetes</taxon>
        <taxon>Micromonosporales</taxon>
        <taxon>Micromonosporaceae</taxon>
        <taxon>Actinoplanes</taxon>
    </lineage>
</organism>
<protein>
    <submittedName>
        <fullName evidence="3">Diguanylate cyclase (GGDEF)-like protein</fullName>
    </submittedName>
</protein>
<dbReference type="SUPFAM" id="SSF55073">
    <property type="entry name" value="Nucleotide cyclase"/>
    <property type="match status" value="1"/>
</dbReference>
<feature type="transmembrane region" description="Helical" evidence="1">
    <location>
        <begin position="107"/>
        <end position="123"/>
    </location>
</feature>
<reference evidence="3 4" key="1">
    <citation type="submission" date="2020-08" db="EMBL/GenBank/DDBJ databases">
        <title>Sequencing the genomes of 1000 actinobacteria strains.</title>
        <authorList>
            <person name="Klenk H.-P."/>
        </authorList>
    </citation>
    <scope>NUCLEOTIDE SEQUENCE [LARGE SCALE GENOMIC DNA]</scope>
    <source>
        <strain evidence="3 4">DSM 43149</strain>
    </source>
</reference>
<keyword evidence="1" id="KW-0472">Membrane</keyword>
<evidence type="ECO:0000313" key="3">
    <source>
        <dbReference type="EMBL" id="MBB4764514.1"/>
    </source>
</evidence>
<dbReference type="Proteomes" id="UP000578112">
    <property type="component" value="Unassembled WGS sequence"/>
</dbReference>